<comment type="cofactor">
    <cofactor evidence="1">
        <name>Mn(2+)</name>
        <dbReference type="ChEBI" id="CHEBI:29035"/>
    </cofactor>
</comment>
<dbReference type="PANTHER" id="PTHR47992">
    <property type="entry name" value="PROTEIN PHOSPHATASE"/>
    <property type="match status" value="1"/>
</dbReference>
<keyword evidence="6" id="KW-0464">Manganese</keyword>
<gene>
    <name evidence="10" type="ORF">DLJ74_10905</name>
</gene>
<comment type="caution">
    <text evidence="10">The sequence shown here is derived from an EMBL/GenBank/DDBJ whole genome shotgun (WGS) entry which is preliminary data.</text>
</comment>
<name>A0A317L0Y0_9BACI</name>
<dbReference type="Proteomes" id="UP000245624">
    <property type="component" value="Unassembled WGS sequence"/>
</dbReference>
<keyword evidence="3" id="KW-0479">Metal-binding</keyword>
<evidence type="ECO:0000313" key="10">
    <source>
        <dbReference type="EMBL" id="PWU68914.1"/>
    </source>
</evidence>
<sequence>MKYYFRSDKGKIREINEDAVSVLEDTDHILALVADGMGGHQAGDVASQLAIESVVRMWENKEPRVSNKESAEVWLQSAVSKANNTVYEQSQQEDKYKGMGTTIVAAICHQTFISVAHIGDSRAYLLDKEDYKQITADHSLVGELVRTGQLSEEDAQVHPRKNVILKALGTEKDVEPDVYSTTWEEGSKLLLCTDGLTNKIDDNELYQKLLQKGSQQLIDELIQLANQRGGEDNITLALIEQQEEVGDSEC</sequence>
<dbReference type="EMBL" id="QGTD01000008">
    <property type="protein sequence ID" value="PWU68914.1"/>
    <property type="molecule type" value="Genomic_DNA"/>
</dbReference>
<dbReference type="SMART" id="SM00331">
    <property type="entry name" value="PP2C_SIG"/>
    <property type="match status" value="1"/>
</dbReference>
<evidence type="ECO:0000256" key="3">
    <source>
        <dbReference type="ARBA" id="ARBA00022723"/>
    </source>
</evidence>
<dbReference type="InterPro" id="IPR036457">
    <property type="entry name" value="PPM-type-like_dom_sf"/>
</dbReference>
<evidence type="ECO:0000313" key="11">
    <source>
        <dbReference type="Proteomes" id="UP000245624"/>
    </source>
</evidence>
<dbReference type="GO" id="GO:0004722">
    <property type="term" value="F:protein serine/threonine phosphatase activity"/>
    <property type="evidence" value="ECO:0007669"/>
    <property type="project" value="UniProtKB-EC"/>
</dbReference>
<reference evidence="10 11" key="1">
    <citation type="submission" date="2018-05" db="EMBL/GenBank/DDBJ databases">
        <title>Genomic analysis of Gracilibacillus dipsosauri DD1 reveals novel features of a salt-tolerant amylase.</title>
        <authorList>
            <person name="Deutch C.E."/>
            <person name="Yang S."/>
        </authorList>
    </citation>
    <scope>NUCLEOTIDE SEQUENCE [LARGE SCALE GENOMIC DNA]</scope>
    <source>
        <strain evidence="10 11">DD1</strain>
    </source>
</reference>
<keyword evidence="5" id="KW-0904">Protein phosphatase</keyword>
<protein>
    <recommendedName>
        <fullName evidence="2">protein-serine/threonine phosphatase</fullName>
        <ecNumber evidence="2">3.1.3.16</ecNumber>
    </recommendedName>
</protein>
<keyword evidence="11" id="KW-1185">Reference proteome</keyword>
<evidence type="ECO:0000256" key="1">
    <source>
        <dbReference type="ARBA" id="ARBA00001936"/>
    </source>
</evidence>
<dbReference type="Gene3D" id="3.60.40.10">
    <property type="entry name" value="PPM-type phosphatase domain"/>
    <property type="match status" value="1"/>
</dbReference>
<dbReference type="FunFam" id="3.60.40.10:FF:000002">
    <property type="entry name" value="Serine/threonine phosphatase stp"/>
    <property type="match status" value="1"/>
</dbReference>
<evidence type="ECO:0000256" key="4">
    <source>
        <dbReference type="ARBA" id="ARBA00022801"/>
    </source>
</evidence>
<dbReference type="CDD" id="cd00143">
    <property type="entry name" value="PP2Cc"/>
    <property type="match status" value="1"/>
</dbReference>
<dbReference type="GO" id="GO:0046872">
    <property type="term" value="F:metal ion binding"/>
    <property type="evidence" value="ECO:0007669"/>
    <property type="project" value="UniProtKB-KW"/>
</dbReference>
<accession>A0A317L0Y0</accession>
<dbReference type="RefSeq" id="WP_054787586.1">
    <property type="nucleotide sequence ID" value="NZ_QGTD01000008.1"/>
</dbReference>
<dbReference type="NCBIfam" id="NF033484">
    <property type="entry name" value="Stp1_PP2C_phos"/>
    <property type="match status" value="1"/>
</dbReference>
<dbReference type="EC" id="3.1.3.16" evidence="2"/>
<dbReference type="AlphaFoldDB" id="A0A317L0Y0"/>
<comment type="catalytic activity">
    <reaction evidence="8">
        <text>O-phospho-L-threonyl-[protein] + H2O = L-threonyl-[protein] + phosphate</text>
        <dbReference type="Rhea" id="RHEA:47004"/>
        <dbReference type="Rhea" id="RHEA-COMP:11060"/>
        <dbReference type="Rhea" id="RHEA-COMP:11605"/>
        <dbReference type="ChEBI" id="CHEBI:15377"/>
        <dbReference type="ChEBI" id="CHEBI:30013"/>
        <dbReference type="ChEBI" id="CHEBI:43474"/>
        <dbReference type="ChEBI" id="CHEBI:61977"/>
        <dbReference type="EC" id="3.1.3.16"/>
    </reaction>
</comment>
<dbReference type="InterPro" id="IPR015655">
    <property type="entry name" value="PP2C"/>
</dbReference>
<evidence type="ECO:0000256" key="5">
    <source>
        <dbReference type="ARBA" id="ARBA00022912"/>
    </source>
</evidence>
<dbReference type="OrthoDB" id="9801841at2"/>
<proteinExistence type="predicted"/>
<dbReference type="InterPro" id="IPR001932">
    <property type="entry name" value="PPM-type_phosphatase-like_dom"/>
</dbReference>
<evidence type="ECO:0000259" key="9">
    <source>
        <dbReference type="PROSITE" id="PS51746"/>
    </source>
</evidence>
<organism evidence="10 11">
    <name type="scientific">Gracilibacillus dipsosauri</name>
    <dbReference type="NCBI Taxonomy" id="178340"/>
    <lineage>
        <taxon>Bacteria</taxon>
        <taxon>Bacillati</taxon>
        <taxon>Bacillota</taxon>
        <taxon>Bacilli</taxon>
        <taxon>Bacillales</taxon>
        <taxon>Bacillaceae</taxon>
        <taxon>Gracilibacillus</taxon>
    </lineage>
</organism>
<evidence type="ECO:0000256" key="6">
    <source>
        <dbReference type="ARBA" id="ARBA00023211"/>
    </source>
</evidence>
<dbReference type="PROSITE" id="PS51746">
    <property type="entry name" value="PPM_2"/>
    <property type="match status" value="1"/>
</dbReference>
<dbReference type="SMART" id="SM00332">
    <property type="entry name" value="PP2Cc"/>
    <property type="match status" value="1"/>
</dbReference>
<comment type="catalytic activity">
    <reaction evidence="7">
        <text>O-phospho-L-seryl-[protein] + H2O = L-seryl-[protein] + phosphate</text>
        <dbReference type="Rhea" id="RHEA:20629"/>
        <dbReference type="Rhea" id="RHEA-COMP:9863"/>
        <dbReference type="Rhea" id="RHEA-COMP:11604"/>
        <dbReference type="ChEBI" id="CHEBI:15377"/>
        <dbReference type="ChEBI" id="CHEBI:29999"/>
        <dbReference type="ChEBI" id="CHEBI:43474"/>
        <dbReference type="ChEBI" id="CHEBI:83421"/>
        <dbReference type="EC" id="3.1.3.16"/>
    </reaction>
</comment>
<evidence type="ECO:0000256" key="8">
    <source>
        <dbReference type="ARBA" id="ARBA00048336"/>
    </source>
</evidence>
<evidence type="ECO:0000256" key="7">
    <source>
        <dbReference type="ARBA" id="ARBA00047761"/>
    </source>
</evidence>
<feature type="domain" description="PPM-type phosphatase" evidence="9">
    <location>
        <begin position="2"/>
        <end position="241"/>
    </location>
</feature>
<keyword evidence="4" id="KW-0378">Hydrolase</keyword>
<evidence type="ECO:0000256" key="2">
    <source>
        <dbReference type="ARBA" id="ARBA00013081"/>
    </source>
</evidence>
<dbReference type="SUPFAM" id="SSF81606">
    <property type="entry name" value="PP2C-like"/>
    <property type="match status" value="1"/>
</dbReference>
<dbReference type="Pfam" id="PF13672">
    <property type="entry name" value="PP2C_2"/>
    <property type="match status" value="1"/>
</dbReference>